<keyword evidence="1" id="KW-0862">Zinc</keyword>
<proteinExistence type="predicted"/>
<dbReference type="GO" id="GO:0016811">
    <property type="term" value="F:hydrolase activity, acting on carbon-nitrogen (but not peptide) bonds, in linear amides"/>
    <property type="evidence" value="ECO:0007669"/>
    <property type="project" value="TreeGrafter"/>
</dbReference>
<accession>A0A7W7D5A2</accession>
<dbReference type="SUPFAM" id="SSF102588">
    <property type="entry name" value="LmbE-like"/>
    <property type="match status" value="1"/>
</dbReference>
<name>A0A7W7D5A2_9ACTN</name>
<dbReference type="AlphaFoldDB" id="A0A7W7D5A2"/>
<organism evidence="2 3">
    <name type="scientific">Sphaerisporangium siamense</name>
    <dbReference type="NCBI Taxonomy" id="795645"/>
    <lineage>
        <taxon>Bacteria</taxon>
        <taxon>Bacillati</taxon>
        <taxon>Actinomycetota</taxon>
        <taxon>Actinomycetes</taxon>
        <taxon>Streptosporangiales</taxon>
        <taxon>Streptosporangiaceae</taxon>
        <taxon>Sphaerisporangium</taxon>
    </lineage>
</organism>
<dbReference type="GO" id="GO:0016137">
    <property type="term" value="P:glycoside metabolic process"/>
    <property type="evidence" value="ECO:0007669"/>
    <property type="project" value="UniProtKB-ARBA"/>
</dbReference>
<evidence type="ECO:0000256" key="1">
    <source>
        <dbReference type="ARBA" id="ARBA00022833"/>
    </source>
</evidence>
<keyword evidence="3" id="KW-1185">Reference proteome</keyword>
<sequence>MNVVCVFAHQDDEMRCAGTLLRLREAGHALALVCVTLGDKGLAFDTAVGYDAATEIRDREIRSVAASLGASYRCLGREDGFLADDAALRHDLITTLRELRADLVFTHWTSDYNDDHVVTAKAVTDAALFTTIASIRPDVPALERVPGIFHTHPGEGYGFEATHFVQLSADHHAEKTRLIRLHRSQMDVMRRMRGHDYADEMAAEDRRQGGRLMVEYAEAFRPCLAERRVPWPTSLPGPLTCEEAGL</sequence>
<gene>
    <name evidence="2" type="ORF">BJ982_002119</name>
</gene>
<reference evidence="2 3" key="1">
    <citation type="submission" date="2020-08" db="EMBL/GenBank/DDBJ databases">
        <title>Sequencing the genomes of 1000 actinobacteria strains.</title>
        <authorList>
            <person name="Klenk H.-P."/>
        </authorList>
    </citation>
    <scope>NUCLEOTIDE SEQUENCE [LARGE SCALE GENOMIC DNA]</scope>
    <source>
        <strain evidence="2 3">DSM 45784</strain>
    </source>
</reference>
<dbReference type="Gene3D" id="3.40.50.10320">
    <property type="entry name" value="LmbE-like"/>
    <property type="match status" value="1"/>
</dbReference>
<evidence type="ECO:0000313" key="3">
    <source>
        <dbReference type="Proteomes" id="UP000542210"/>
    </source>
</evidence>
<dbReference type="InterPro" id="IPR003737">
    <property type="entry name" value="GlcNAc_PI_deacetylase-related"/>
</dbReference>
<dbReference type="EMBL" id="JACHND010000001">
    <property type="protein sequence ID" value="MBB4700575.1"/>
    <property type="molecule type" value="Genomic_DNA"/>
</dbReference>
<evidence type="ECO:0000313" key="2">
    <source>
        <dbReference type="EMBL" id="MBB4700575.1"/>
    </source>
</evidence>
<dbReference type="Proteomes" id="UP000542210">
    <property type="component" value="Unassembled WGS sequence"/>
</dbReference>
<comment type="caution">
    <text evidence="2">The sequence shown here is derived from an EMBL/GenBank/DDBJ whole genome shotgun (WGS) entry which is preliminary data.</text>
</comment>
<dbReference type="InterPro" id="IPR024078">
    <property type="entry name" value="LmbE-like_dom_sf"/>
</dbReference>
<dbReference type="PANTHER" id="PTHR12993">
    <property type="entry name" value="N-ACETYLGLUCOSAMINYL-PHOSPHATIDYLINOSITOL DE-N-ACETYLASE-RELATED"/>
    <property type="match status" value="1"/>
</dbReference>
<dbReference type="Pfam" id="PF02585">
    <property type="entry name" value="PIG-L"/>
    <property type="match status" value="1"/>
</dbReference>
<dbReference type="RefSeq" id="WP_184878941.1">
    <property type="nucleotide sequence ID" value="NZ_BOOV01000039.1"/>
</dbReference>
<dbReference type="PANTHER" id="PTHR12993:SF11">
    <property type="entry name" value="N-ACETYLGLUCOSAMINYL-PHOSPHATIDYLINOSITOL DE-N-ACETYLASE"/>
    <property type="match status" value="1"/>
</dbReference>
<protein>
    <submittedName>
        <fullName evidence="2">LmbE family N-acetylglucosaminyl deacetylase</fullName>
    </submittedName>
</protein>